<dbReference type="GO" id="GO:0004519">
    <property type="term" value="F:endonuclease activity"/>
    <property type="evidence" value="ECO:0007669"/>
    <property type="project" value="UniProtKB-KW"/>
</dbReference>
<organism evidence="7 8">
    <name type="scientific">Hominilimicola fabiformis</name>
    <dbReference type="NCBI Taxonomy" id="2885356"/>
    <lineage>
        <taxon>Bacteria</taxon>
        <taxon>Bacillati</taxon>
        <taxon>Bacillota</taxon>
        <taxon>Clostridia</taxon>
        <taxon>Eubacteriales</taxon>
        <taxon>Oscillospiraceae</taxon>
        <taxon>Hominilimicola</taxon>
    </lineage>
</organism>
<evidence type="ECO:0000313" key="8">
    <source>
        <dbReference type="Proteomes" id="UP001198242"/>
    </source>
</evidence>
<protein>
    <recommendedName>
        <fullName evidence="4">Putative HNH nuclease YajD</fullName>
    </recommendedName>
</protein>
<dbReference type="Pfam" id="PF01844">
    <property type="entry name" value="HNH"/>
    <property type="match status" value="1"/>
</dbReference>
<dbReference type="GO" id="GO:0016787">
    <property type="term" value="F:hydrolase activity"/>
    <property type="evidence" value="ECO:0007669"/>
    <property type="project" value="UniProtKB-KW"/>
</dbReference>
<evidence type="ECO:0000256" key="1">
    <source>
        <dbReference type="ARBA" id="ARBA00022722"/>
    </source>
</evidence>
<dbReference type="GO" id="GO:0008270">
    <property type="term" value="F:zinc ion binding"/>
    <property type="evidence" value="ECO:0007669"/>
    <property type="project" value="InterPro"/>
</dbReference>
<feature type="region of interest" description="Disordered" evidence="5">
    <location>
        <begin position="101"/>
        <end position="120"/>
    </location>
</feature>
<keyword evidence="7" id="KW-0255">Endonuclease</keyword>
<evidence type="ECO:0000256" key="4">
    <source>
        <dbReference type="ARBA" id="ARBA00040194"/>
    </source>
</evidence>
<feature type="compositionally biased region" description="Basic and acidic residues" evidence="5">
    <location>
        <begin position="101"/>
        <end position="111"/>
    </location>
</feature>
<dbReference type="Gene3D" id="1.10.30.50">
    <property type="match status" value="1"/>
</dbReference>
<accession>A0AAE3E121</accession>
<dbReference type="InterPro" id="IPR002711">
    <property type="entry name" value="HNH"/>
</dbReference>
<evidence type="ECO:0000256" key="5">
    <source>
        <dbReference type="SAM" id="MobiDB-lite"/>
    </source>
</evidence>
<evidence type="ECO:0000256" key="3">
    <source>
        <dbReference type="ARBA" id="ARBA00038412"/>
    </source>
</evidence>
<comment type="caution">
    <text evidence="7">The sequence shown here is derived from an EMBL/GenBank/DDBJ whole genome shotgun (WGS) entry which is preliminary data.</text>
</comment>
<evidence type="ECO:0000313" key="7">
    <source>
        <dbReference type="EMBL" id="MCC2211769.1"/>
    </source>
</evidence>
<name>A0AAE3E121_9FIRM</name>
<comment type="similarity">
    <text evidence="3">Belongs to the HNH nuclease family.</text>
</comment>
<proteinExistence type="inferred from homology"/>
<dbReference type="SMART" id="SM00507">
    <property type="entry name" value="HNHc"/>
    <property type="match status" value="1"/>
</dbReference>
<keyword evidence="2" id="KW-0378">Hydrolase</keyword>
<dbReference type="RefSeq" id="WP_308457161.1">
    <property type="nucleotide sequence ID" value="NZ_JAJEQM010000025.1"/>
</dbReference>
<gene>
    <name evidence="7" type="ORF">LKE05_13355</name>
</gene>
<evidence type="ECO:0000256" key="2">
    <source>
        <dbReference type="ARBA" id="ARBA00022801"/>
    </source>
</evidence>
<reference evidence="7 8" key="1">
    <citation type="submission" date="2021-10" db="EMBL/GenBank/DDBJ databases">
        <title>Anaerobic single-cell dispensing facilitates the cultivation of human gut bacteria.</title>
        <authorList>
            <person name="Afrizal A."/>
        </authorList>
    </citation>
    <scope>NUCLEOTIDE SEQUENCE [LARGE SCALE GENOMIC DNA]</scope>
    <source>
        <strain evidence="7 8">CLA-AA-H232</strain>
    </source>
</reference>
<sequence length="120" mass="14054">MPYRPKKPCRHPGCANLTDGRYCEEHISCHPEVTRSATKRGYGSKWRTSSKAYLREHPLCEICKRNGKYVQATVVDHIKPHRGDNKLFWDKSNWQSLCKSCHDKKTGKEDSQPTYRYVKK</sequence>
<dbReference type="Proteomes" id="UP001198242">
    <property type="component" value="Unassembled WGS sequence"/>
</dbReference>
<dbReference type="AlphaFoldDB" id="A0AAE3E121"/>
<keyword evidence="1" id="KW-0540">Nuclease</keyword>
<dbReference type="PANTHER" id="PTHR41286">
    <property type="entry name" value="HNH NUCLEASE YAJD-RELATED"/>
    <property type="match status" value="1"/>
</dbReference>
<dbReference type="CDD" id="cd00085">
    <property type="entry name" value="HNHc"/>
    <property type="match status" value="1"/>
</dbReference>
<dbReference type="InterPro" id="IPR003615">
    <property type="entry name" value="HNH_nuc"/>
</dbReference>
<dbReference type="GO" id="GO:0005829">
    <property type="term" value="C:cytosol"/>
    <property type="evidence" value="ECO:0007669"/>
    <property type="project" value="TreeGrafter"/>
</dbReference>
<keyword evidence="8" id="KW-1185">Reference proteome</keyword>
<feature type="domain" description="HNH nuclease" evidence="6">
    <location>
        <begin position="49"/>
        <end position="103"/>
    </location>
</feature>
<evidence type="ECO:0000259" key="6">
    <source>
        <dbReference type="SMART" id="SM00507"/>
    </source>
</evidence>
<dbReference type="PANTHER" id="PTHR41286:SF1">
    <property type="entry name" value="HNH NUCLEASE YAJD-RELATED"/>
    <property type="match status" value="1"/>
</dbReference>
<dbReference type="GO" id="GO:0003676">
    <property type="term" value="F:nucleic acid binding"/>
    <property type="evidence" value="ECO:0007669"/>
    <property type="project" value="InterPro"/>
</dbReference>
<dbReference type="EMBL" id="JAJEQM010000025">
    <property type="protein sequence ID" value="MCC2211769.1"/>
    <property type="molecule type" value="Genomic_DNA"/>
</dbReference>